<feature type="domain" description="Malonyl-CoA:ACP transacylase (MAT)" evidence="2">
    <location>
        <begin position="7"/>
        <end position="274"/>
    </location>
</feature>
<dbReference type="PANTHER" id="PTHR42681">
    <property type="entry name" value="MALONYL-COA-ACYL CARRIER PROTEIN TRANSACYLASE, MITOCHONDRIAL"/>
    <property type="match status" value="1"/>
</dbReference>
<gene>
    <name evidence="3" type="ORF">PPRIM_AZ9-3.1.T0730130</name>
</gene>
<proteinExistence type="predicted"/>
<comment type="caution">
    <text evidence="3">The sequence shown here is derived from an EMBL/GenBank/DDBJ whole genome shotgun (WGS) entry which is preliminary data.</text>
</comment>
<keyword evidence="4" id="KW-1185">Reference proteome</keyword>
<dbReference type="InterPro" id="IPR014043">
    <property type="entry name" value="Acyl_transferase_dom"/>
</dbReference>
<dbReference type="Pfam" id="PF00698">
    <property type="entry name" value="Acyl_transf_1"/>
    <property type="match status" value="1"/>
</dbReference>
<name>A0A8S1MXX8_PARPR</name>
<dbReference type="InterPro" id="IPR050858">
    <property type="entry name" value="Mal-CoA-ACP_Trans/PKS_FabD"/>
</dbReference>
<organism evidence="3 4">
    <name type="scientific">Paramecium primaurelia</name>
    <dbReference type="NCBI Taxonomy" id="5886"/>
    <lineage>
        <taxon>Eukaryota</taxon>
        <taxon>Sar</taxon>
        <taxon>Alveolata</taxon>
        <taxon>Ciliophora</taxon>
        <taxon>Intramacronucleata</taxon>
        <taxon>Oligohymenophorea</taxon>
        <taxon>Peniculida</taxon>
        <taxon>Parameciidae</taxon>
        <taxon>Paramecium</taxon>
    </lineage>
</organism>
<dbReference type="GO" id="GO:0004314">
    <property type="term" value="F:[acyl-carrier-protein] S-malonyltransferase activity"/>
    <property type="evidence" value="ECO:0007669"/>
    <property type="project" value="TreeGrafter"/>
</dbReference>
<keyword evidence="1" id="KW-0808">Transferase</keyword>
<evidence type="ECO:0000256" key="1">
    <source>
        <dbReference type="ARBA" id="ARBA00022679"/>
    </source>
</evidence>
<dbReference type="SMART" id="SM00827">
    <property type="entry name" value="PKS_AT"/>
    <property type="match status" value="1"/>
</dbReference>
<dbReference type="Proteomes" id="UP000688137">
    <property type="component" value="Unassembled WGS sequence"/>
</dbReference>
<accession>A0A8S1MXX8</accession>
<evidence type="ECO:0000313" key="4">
    <source>
        <dbReference type="Proteomes" id="UP000688137"/>
    </source>
</evidence>
<reference evidence="3" key="1">
    <citation type="submission" date="2021-01" db="EMBL/GenBank/DDBJ databases">
        <authorList>
            <consortium name="Genoscope - CEA"/>
            <person name="William W."/>
        </authorList>
    </citation>
    <scope>NUCLEOTIDE SEQUENCE</scope>
</reference>
<dbReference type="EMBL" id="CAJJDM010000076">
    <property type="protein sequence ID" value="CAD8085070.1"/>
    <property type="molecule type" value="Genomic_DNA"/>
</dbReference>
<dbReference type="GO" id="GO:0006633">
    <property type="term" value="P:fatty acid biosynthetic process"/>
    <property type="evidence" value="ECO:0007669"/>
    <property type="project" value="TreeGrafter"/>
</dbReference>
<dbReference type="AlphaFoldDB" id="A0A8S1MXX8"/>
<evidence type="ECO:0000313" key="3">
    <source>
        <dbReference type="EMBL" id="CAD8085070.1"/>
    </source>
</evidence>
<dbReference type="PANTHER" id="PTHR42681:SF1">
    <property type="entry name" value="MALONYL-COA-ACYL CARRIER PROTEIN TRANSACYLASE, MITOCHONDRIAL"/>
    <property type="match status" value="1"/>
</dbReference>
<dbReference type="OMA" id="AFHTPFF"/>
<sequence length="274" mass="31370">MRRILHLFPGQGIQKVGMHASLDSQQYLNLVKYVPGLQKCIEEGPQAILNQTEFTQPAIFICSYIRYQQIHDAEIQYAIGHSVGEYAALTIAGHLDPQETVQLLYKRGCIMRDCSKGRQMGMLAVASNQDFTQIINKVLLKNQIIEPALYNSQNQLVYSGDKESLKLMQAELKKQKVNSLFLEVSAAFHCSLLSQGKLEFEKELQKYVKFNPKSEIKIIRNIDATVYENRDQIIEGLRDQLDHPVMFQQSYQKIKDLNLQCIEYGSNILTKLLI</sequence>
<evidence type="ECO:0000259" key="2">
    <source>
        <dbReference type="SMART" id="SM00827"/>
    </source>
</evidence>
<protein>
    <recommendedName>
        <fullName evidence="2">Malonyl-CoA:ACP transacylase (MAT) domain-containing protein</fullName>
    </recommendedName>
</protein>